<evidence type="ECO:0000259" key="10">
    <source>
        <dbReference type="Pfam" id="PF04535"/>
    </source>
</evidence>
<organism evidence="11 12">
    <name type="scientific">Salix brachista</name>
    <dbReference type="NCBI Taxonomy" id="2182728"/>
    <lineage>
        <taxon>Eukaryota</taxon>
        <taxon>Viridiplantae</taxon>
        <taxon>Streptophyta</taxon>
        <taxon>Embryophyta</taxon>
        <taxon>Tracheophyta</taxon>
        <taxon>Spermatophyta</taxon>
        <taxon>Magnoliopsida</taxon>
        <taxon>eudicotyledons</taxon>
        <taxon>Gunneridae</taxon>
        <taxon>Pentapetalae</taxon>
        <taxon>rosids</taxon>
        <taxon>fabids</taxon>
        <taxon>Malpighiales</taxon>
        <taxon>Salicaceae</taxon>
        <taxon>Saliceae</taxon>
        <taxon>Salix</taxon>
    </lineage>
</organism>
<dbReference type="Pfam" id="PF04535">
    <property type="entry name" value="CASP_dom"/>
    <property type="match status" value="1"/>
</dbReference>
<evidence type="ECO:0000256" key="8">
    <source>
        <dbReference type="RuleBase" id="RU361233"/>
    </source>
</evidence>
<feature type="transmembrane region" description="Helical" evidence="8">
    <location>
        <begin position="251"/>
        <end position="275"/>
    </location>
</feature>
<evidence type="ECO:0000256" key="9">
    <source>
        <dbReference type="SAM" id="MobiDB-lite"/>
    </source>
</evidence>
<evidence type="ECO:0000256" key="5">
    <source>
        <dbReference type="ARBA" id="ARBA00022692"/>
    </source>
</evidence>
<feature type="compositionally biased region" description="Basic and acidic residues" evidence="9">
    <location>
        <begin position="1"/>
        <end position="10"/>
    </location>
</feature>
<keyword evidence="7 8" id="KW-0472">Membrane</keyword>
<dbReference type="EMBL" id="VDCV01000012">
    <property type="protein sequence ID" value="KAB5532004.1"/>
    <property type="molecule type" value="Genomic_DNA"/>
</dbReference>
<sequence length="280" mass="30854">METAKSDAKPKIQLPRSSSSNSDSLSHSPQRIESPLRSDHGDPLESSPYASPSASPHKSLSPLQDSMAVVPASIYKLTRDSAAHSSLPQNNVPAPPELVLNKAEREAGGGVRKMGTASVVRRSRKEEKIRIGELGFRVSEVIMCLISFAVMAADKTQGWSGDSFYRYKEYRYCLAVNVIGCAYAGFQAYDLSYELATGKHVIRHHRRHHFNFFMDQVLAYLLVSASSSAATRVDDWQSNWGKDEFTEMATASVVMAFLAFIAYAGSSIISGYNLYNRDAI</sequence>
<keyword evidence="12" id="KW-1185">Reference proteome</keyword>
<feature type="compositionally biased region" description="Basic and acidic residues" evidence="9">
    <location>
        <begin position="34"/>
        <end position="43"/>
    </location>
</feature>
<name>A0A5N5KNN2_9ROSI</name>
<evidence type="ECO:0000256" key="7">
    <source>
        <dbReference type="ARBA" id="ARBA00023136"/>
    </source>
</evidence>
<comment type="caution">
    <text evidence="11">The sequence shown here is derived from an EMBL/GenBank/DDBJ whole genome shotgun (WGS) entry which is preliminary data.</text>
</comment>
<feature type="transmembrane region" description="Helical" evidence="8">
    <location>
        <begin position="172"/>
        <end position="191"/>
    </location>
</feature>
<dbReference type="Proteomes" id="UP000326939">
    <property type="component" value="Chromosome 12"/>
</dbReference>
<keyword evidence="6 8" id="KW-1133">Transmembrane helix</keyword>
<evidence type="ECO:0000256" key="1">
    <source>
        <dbReference type="ARBA" id="ARBA00004651"/>
    </source>
</evidence>
<comment type="similarity">
    <text evidence="2 8">Belongs to the Casparian strip membrane proteins (CASP) family.</text>
</comment>
<comment type="caution">
    <text evidence="8">Lacks conserved residue(s) required for the propagation of feature annotation.</text>
</comment>
<proteinExistence type="inferred from homology"/>
<feature type="compositionally biased region" description="Low complexity" evidence="9">
    <location>
        <begin position="17"/>
        <end position="28"/>
    </location>
</feature>
<accession>A0A5N5KNN2</accession>
<dbReference type="GO" id="GO:0005886">
    <property type="term" value="C:plasma membrane"/>
    <property type="evidence" value="ECO:0007669"/>
    <property type="project" value="UniProtKB-SubCell"/>
</dbReference>
<dbReference type="AlphaFoldDB" id="A0A5N5KNN2"/>
<dbReference type="PANTHER" id="PTHR33573:SF50">
    <property type="entry name" value="CASP-LIKE PROTEIN 4A3"/>
    <property type="match status" value="1"/>
</dbReference>
<evidence type="ECO:0000313" key="11">
    <source>
        <dbReference type="EMBL" id="KAB5532004.1"/>
    </source>
</evidence>
<feature type="region of interest" description="Disordered" evidence="9">
    <location>
        <begin position="1"/>
        <end position="62"/>
    </location>
</feature>
<comment type="subunit">
    <text evidence="3 8">Homodimer and heterodimers.</text>
</comment>
<reference evidence="12" key="1">
    <citation type="journal article" date="2019" name="Gigascience">
        <title>De novo genome assembly of the endangered Acer yangbiense, a plant species with extremely small populations endemic to Yunnan Province, China.</title>
        <authorList>
            <person name="Yang J."/>
            <person name="Wariss H.M."/>
            <person name="Tao L."/>
            <person name="Zhang R."/>
            <person name="Yun Q."/>
            <person name="Hollingsworth P."/>
            <person name="Dao Z."/>
            <person name="Luo G."/>
            <person name="Guo H."/>
            <person name="Ma Y."/>
            <person name="Sun W."/>
        </authorList>
    </citation>
    <scope>NUCLEOTIDE SEQUENCE [LARGE SCALE GENOMIC DNA]</scope>
    <source>
        <strain evidence="12">cv. br00</strain>
    </source>
</reference>
<dbReference type="InterPro" id="IPR006702">
    <property type="entry name" value="CASP_dom"/>
</dbReference>
<protein>
    <recommendedName>
        <fullName evidence="8">CASP-like protein</fullName>
    </recommendedName>
</protein>
<dbReference type="PANTHER" id="PTHR33573">
    <property type="entry name" value="CASP-LIKE PROTEIN 4A4"/>
    <property type="match status" value="1"/>
</dbReference>
<evidence type="ECO:0000256" key="4">
    <source>
        <dbReference type="ARBA" id="ARBA00022475"/>
    </source>
</evidence>
<feature type="compositionally biased region" description="Low complexity" evidence="9">
    <location>
        <begin position="46"/>
        <end position="56"/>
    </location>
</feature>
<evidence type="ECO:0000256" key="2">
    <source>
        <dbReference type="ARBA" id="ARBA00007651"/>
    </source>
</evidence>
<evidence type="ECO:0000256" key="6">
    <source>
        <dbReference type="ARBA" id="ARBA00022989"/>
    </source>
</evidence>
<gene>
    <name evidence="11" type="ORF">DKX38_018674</name>
</gene>
<keyword evidence="4 8" id="KW-1003">Cell membrane</keyword>
<keyword evidence="5 8" id="KW-0812">Transmembrane</keyword>
<comment type="subcellular location">
    <subcellularLocation>
        <location evidence="1 8">Cell membrane</location>
        <topology evidence="1 8">Multi-pass membrane protein</topology>
    </subcellularLocation>
</comment>
<evidence type="ECO:0000256" key="3">
    <source>
        <dbReference type="ARBA" id="ARBA00011489"/>
    </source>
</evidence>
<feature type="domain" description="Casparian strip membrane protein" evidence="10">
    <location>
        <begin position="127"/>
        <end position="262"/>
    </location>
</feature>
<evidence type="ECO:0000313" key="12">
    <source>
        <dbReference type="Proteomes" id="UP000326939"/>
    </source>
</evidence>